<organism evidence="2 3">
    <name type="scientific">Dissophora globulifera</name>
    <dbReference type="NCBI Taxonomy" id="979702"/>
    <lineage>
        <taxon>Eukaryota</taxon>
        <taxon>Fungi</taxon>
        <taxon>Fungi incertae sedis</taxon>
        <taxon>Mucoromycota</taxon>
        <taxon>Mortierellomycotina</taxon>
        <taxon>Mortierellomycetes</taxon>
        <taxon>Mortierellales</taxon>
        <taxon>Mortierellaceae</taxon>
        <taxon>Dissophora</taxon>
    </lineage>
</organism>
<comment type="caution">
    <text evidence="2">The sequence shown here is derived from an EMBL/GenBank/DDBJ whole genome shotgun (WGS) entry which is preliminary data.</text>
</comment>
<dbReference type="Pfam" id="PF03732">
    <property type="entry name" value="Retrotrans_gag"/>
    <property type="match status" value="1"/>
</dbReference>
<dbReference type="EMBL" id="JAAAIP010001384">
    <property type="protein sequence ID" value="KAG0307299.1"/>
    <property type="molecule type" value="Genomic_DNA"/>
</dbReference>
<feature type="domain" description="Retrotransposon gag" evidence="1">
    <location>
        <begin position="65"/>
        <end position="143"/>
    </location>
</feature>
<dbReference type="OrthoDB" id="5600552at2759"/>
<sequence length="204" mass="23061">MSTSNTPAMSAKDTDIVRTLAYVLEPKQPDAYTGKVDSEECLNFTDSFEEYYTVLQLAEPLWVKYIILDLTGDARSWWRASDLTIETLWTEFRTTFIARLTPPDSVNKARESLKKLKQGHASVAAYTAEFRHYLRLIPNINRDVALYKQLRLQQPTSIDVAITEATIAQAPARIAPQAPVDPMAMEIDNLRLEINALRNAVRGS</sequence>
<accession>A0A9P6R0E3</accession>
<reference evidence="2" key="1">
    <citation type="journal article" date="2020" name="Fungal Divers.">
        <title>Resolving the Mortierellaceae phylogeny through synthesis of multi-gene phylogenetics and phylogenomics.</title>
        <authorList>
            <person name="Vandepol N."/>
            <person name="Liber J."/>
            <person name="Desiro A."/>
            <person name="Na H."/>
            <person name="Kennedy M."/>
            <person name="Barry K."/>
            <person name="Grigoriev I.V."/>
            <person name="Miller A.N."/>
            <person name="O'Donnell K."/>
            <person name="Stajich J.E."/>
            <person name="Bonito G."/>
        </authorList>
    </citation>
    <scope>NUCLEOTIDE SEQUENCE</scope>
    <source>
        <strain evidence="2">REB-010B</strain>
    </source>
</reference>
<evidence type="ECO:0000259" key="1">
    <source>
        <dbReference type="Pfam" id="PF03732"/>
    </source>
</evidence>
<dbReference type="Proteomes" id="UP000738325">
    <property type="component" value="Unassembled WGS sequence"/>
</dbReference>
<gene>
    <name evidence="2" type="ORF">BGZ99_001488</name>
</gene>
<dbReference type="InterPro" id="IPR005162">
    <property type="entry name" value="Retrotrans_gag_dom"/>
</dbReference>
<name>A0A9P6R0E3_9FUNG</name>
<evidence type="ECO:0000313" key="3">
    <source>
        <dbReference type="Proteomes" id="UP000738325"/>
    </source>
</evidence>
<protein>
    <recommendedName>
        <fullName evidence="1">Retrotransposon gag domain-containing protein</fullName>
    </recommendedName>
</protein>
<dbReference type="AlphaFoldDB" id="A0A9P6R0E3"/>
<keyword evidence="3" id="KW-1185">Reference proteome</keyword>
<proteinExistence type="predicted"/>
<feature type="non-terminal residue" evidence="2">
    <location>
        <position position="204"/>
    </location>
</feature>
<evidence type="ECO:0000313" key="2">
    <source>
        <dbReference type="EMBL" id="KAG0307299.1"/>
    </source>
</evidence>